<feature type="compositionally biased region" description="Pro residues" evidence="1">
    <location>
        <begin position="19"/>
        <end position="29"/>
    </location>
</feature>
<feature type="region of interest" description="Disordered" evidence="1">
    <location>
        <begin position="1"/>
        <end position="32"/>
    </location>
</feature>
<dbReference type="RefSeq" id="WP_380857833.1">
    <property type="nucleotide sequence ID" value="NZ_JBHSKM010000019.1"/>
</dbReference>
<evidence type="ECO:0000313" key="2">
    <source>
        <dbReference type="EMBL" id="MFC5217286.1"/>
    </source>
</evidence>
<dbReference type="Proteomes" id="UP001596263">
    <property type="component" value="Unassembled WGS sequence"/>
</dbReference>
<proteinExistence type="predicted"/>
<evidence type="ECO:0000313" key="3">
    <source>
        <dbReference type="Proteomes" id="UP001596263"/>
    </source>
</evidence>
<reference evidence="3" key="1">
    <citation type="journal article" date="2019" name="Int. J. Syst. Evol. Microbiol.">
        <title>The Global Catalogue of Microorganisms (GCM) 10K type strain sequencing project: providing services to taxonomists for standard genome sequencing and annotation.</title>
        <authorList>
            <consortium name="The Broad Institute Genomics Platform"/>
            <consortium name="The Broad Institute Genome Sequencing Center for Infectious Disease"/>
            <person name="Wu L."/>
            <person name="Ma J."/>
        </authorList>
    </citation>
    <scope>NUCLEOTIDE SEQUENCE [LARGE SCALE GENOMIC DNA]</scope>
    <source>
        <strain evidence="3">KCTC 42586</strain>
    </source>
</reference>
<accession>A0ABW0CPU5</accession>
<protein>
    <submittedName>
        <fullName evidence="2">Uncharacterized protein</fullName>
    </submittedName>
</protein>
<evidence type="ECO:0000256" key="1">
    <source>
        <dbReference type="SAM" id="MobiDB-lite"/>
    </source>
</evidence>
<dbReference type="EMBL" id="JBHSKM010000019">
    <property type="protein sequence ID" value="MFC5217286.1"/>
    <property type="molecule type" value="Genomic_DNA"/>
</dbReference>
<comment type="caution">
    <text evidence="2">The sequence shown here is derived from an EMBL/GenBank/DDBJ whole genome shotgun (WGS) entry which is preliminary data.</text>
</comment>
<organism evidence="2 3">
    <name type="scientific">Streptomyces coerulescens</name>
    <dbReference type="NCBI Taxonomy" id="29304"/>
    <lineage>
        <taxon>Bacteria</taxon>
        <taxon>Bacillati</taxon>
        <taxon>Actinomycetota</taxon>
        <taxon>Actinomycetes</taxon>
        <taxon>Kitasatosporales</taxon>
        <taxon>Streptomycetaceae</taxon>
        <taxon>Streptomyces</taxon>
    </lineage>
</organism>
<sequence>MSALAEDHAAGSAWRTPEPRPAPEFPPRYRPCTPAEQAEHMAALTEGISGYIVGRIVNGDDERAMPPDPDTAPRSKRGTYFR</sequence>
<feature type="region of interest" description="Disordered" evidence="1">
    <location>
        <begin position="58"/>
        <end position="82"/>
    </location>
</feature>
<name>A0ABW0CPU5_STRCD</name>
<gene>
    <name evidence="2" type="ORF">ACFPQ9_25950</name>
</gene>
<keyword evidence="3" id="KW-1185">Reference proteome</keyword>